<dbReference type="InterPro" id="IPR000782">
    <property type="entry name" value="FAS1_domain"/>
</dbReference>
<feature type="domain" description="FAS1" evidence="1">
    <location>
        <begin position="29"/>
        <end position="193"/>
    </location>
</feature>
<accession>A0A8H4J7G1</accession>
<keyword evidence="3" id="KW-1185">Reference proteome</keyword>
<dbReference type="EMBL" id="WWBZ02000001">
    <property type="protein sequence ID" value="KAF4314522.1"/>
    <property type="molecule type" value="Genomic_DNA"/>
</dbReference>
<dbReference type="PANTHER" id="PTHR10900:SF77">
    <property type="entry name" value="FI19380P1"/>
    <property type="match status" value="1"/>
</dbReference>
<gene>
    <name evidence="2" type="ORF">GTA08_BOTSDO00201</name>
</gene>
<dbReference type="InterPro" id="IPR036378">
    <property type="entry name" value="FAS1_dom_sf"/>
</dbReference>
<organism evidence="2 3">
    <name type="scientific">Botryosphaeria dothidea</name>
    <dbReference type="NCBI Taxonomy" id="55169"/>
    <lineage>
        <taxon>Eukaryota</taxon>
        <taxon>Fungi</taxon>
        <taxon>Dikarya</taxon>
        <taxon>Ascomycota</taxon>
        <taxon>Pezizomycotina</taxon>
        <taxon>Dothideomycetes</taxon>
        <taxon>Dothideomycetes incertae sedis</taxon>
        <taxon>Botryosphaeriales</taxon>
        <taxon>Botryosphaeriaceae</taxon>
        <taxon>Botryosphaeria</taxon>
    </lineage>
</organism>
<dbReference type="SUPFAM" id="SSF82153">
    <property type="entry name" value="FAS1 domain"/>
    <property type="match status" value="2"/>
</dbReference>
<proteinExistence type="predicted"/>
<evidence type="ECO:0000313" key="2">
    <source>
        <dbReference type="EMBL" id="KAF4314522.1"/>
    </source>
</evidence>
<comment type="caution">
    <text evidence="2">The sequence shown here is derived from an EMBL/GenBank/DDBJ whole genome shotgun (WGS) entry which is preliminary data.</text>
</comment>
<dbReference type="PANTHER" id="PTHR10900">
    <property type="entry name" value="PERIOSTIN-RELATED"/>
    <property type="match status" value="1"/>
</dbReference>
<name>A0A8H4J7G1_9PEZI</name>
<dbReference type="AlphaFoldDB" id="A0A8H4J7G1"/>
<dbReference type="OrthoDB" id="286301at2759"/>
<sequence>MFLGFDSAFFAPRHQSRGDLDAVTAWERIPSMAMLMDRDPDLSIFYSLFKGTGGAEGKPGPALEERFNDDRDGRDYTAFAPTNEAFADISPDVLSVLTAPPSYELLLSILRTHIASGNFSPSDLLASPVEAIEGFNMTFDNTHNSKTTVKTNTDMETSSKTATETQALLLRDEEGPASISASNGRIYKLSRVLDPYATYFGSDGAPSPSPETTTTTTNDGTMADILLSHPSLTTLASALSDANPDFLTRLSLYTPADAGRNPPIYLAPSDGAFGFLPAHAFASTTQPSNAVLSAYLLGFGLAEEEVASTRGASRMRVRDASGDGVVFGAGGWRPKGEEPREPLRVEQGSAFSTSVVGSPAGGDGGGERCADLVFGVGGWKCRGEKGSGEEGRREGLRELRERSAEAEAEARSDCEFRVGGWHCEKAKRGVKEAEKREADPVIATDENRGCSWTFGVNGFKKYCPRGIDLDQRSLEKRCDLQFDVGGWQRVCPRSVMEREGKLPGKRQVKIPTSGVLRSVSGFNITLNGGMANNARVEEVICAENGCVWIIGRWLDPVFGIF</sequence>
<protein>
    <recommendedName>
        <fullName evidence="1">FAS1 domain-containing protein</fullName>
    </recommendedName>
</protein>
<dbReference type="Pfam" id="PF02469">
    <property type="entry name" value="Fasciclin"/>
    <property type="match status" value="1"/>
</dbReference>
<dbReference type="InterPro" id="IPR050904">
    <property type="entry name" value="Adhesion/Biosynth-related"/>
</dbReference>
<dbReference type="PROSITE" id="PS50213">
    <property type="entry name" value="FAS1"/>
    <property type="match status" value="1"/>
</dbReference>
<reference evidence="2" key="1">
    <citation type="submission" date="2020-04" db="EMBL/GenBank/DDBJ databases">
        <title>Genome Assembly and Annotation of Botryosphaeria dothidea sdau 11-99, a Latent Pathogen of Apple Fruit Ring Rot in China.</title>
        <authorList>
            <person name="Yu C."/>
            <person name="Diao Y."/>
            <person name="Lu Q."/>
            <person name="Zhao J."/>
            <person name="Cui S."/>
            <person name="Peng C."/>
            <person name="He B."/>
            <person name="Liu H."/>
        </authorList>
    </citation>
    <scope>NUCLEOTIDE SEQUENCE [LARGE SCALE GENOMIC DNA]</scope>
    <source>
        <strain evidence="2">Sdau11-99</strain>
    </source>
</reference>
<dbReference type="Proteomes" id="UP000572817">
    <property type="component" value="Unassembled WGS sequence"/>
</dbReference>
<evidence type="ECO:0000259" key="1">
    <source>
        <dbReference type="PROSITE" id="PS50213"/>
    </source>
</evidence>
<dbReference type="Gene3D" id="2.30.180.10">
    <property type="entry name" value="FAS1 domain"/>
    <property type="match status" value="1"/>
</dbReference>
<dbReference type="SMART" id="SM00554">
    <property type="entry name" value="FAS1"/>
    <property type="match status" value="1"/>
</dbReference>
<evidence type="ECO:0000313" key="3">
    <source>
        <dbReference type="Proteomes" id="UP000572817"/>
    </source>
</evidence>